<keyword evidence="1" id="KW-1133">Transmembrane helix</keyword>
<accession>A0A0D1L330</accession>
<dbReference type="EMBL" id="LJZV01000001">
    <property type="protein sequence ID" value="KZD95062.1"/>
    <property type="molecule type" value="Genomic_DNA"/>
</dbReference>
<name>A0A0D1L330_BACIU</name>
<organism evidence="2 4">
    <name type="scientific">Bacillus subtilis</name>
    <dbReference type="NCBI Taxonomy" id="1423"/>
    <lineage>
        <taxon>Bacteria</taxon>
        <taxon>Bacillati</taxon>
        <taxon>Bacillota</taxon>
        <taxon>Bacilli</taxon>
        <taxon>Bacillales</taxon>
        <taxon>Bacillaceae</taxon>
        <taxon>Bacillus</taxon>
    </lineage>
</organism>
<keyword evidence="1" id="KW-0812">Transmembrane</keyword>
<feature type="transmembrane region" description="Helical" evidence="1">
    <location>
        <begin position="6"/>
        <end position="27"/>
    </location>
</feature>
<gene>
    <name evidence="3" type="ORF">B4122_0034</name>
    <name evidence="2" type="ORF">SC09_Contig19orf01302</name>
</gene>
<dbReference type="AlphaFoldDB" id="A0A0D1L330"/>
<comment type="caution">
    <text evidence="2">The sequence shown here is derived from an EMBL/GenBank/DDBJ whole genome shotgun (WGS) entry which is preliminary data.</text>
</comment>
<keyword evidence="1" id="KW-0472">Membrane</keyword>
<evidence type="ECO:0000313" key="3">
    <source>
        <dbReference type="EMBL" id="KZD95062.1"/>
    </source>
</evidence>
<evidence type="ECO:0000313" key="2">
    <source>
        <dbReference type="EMBL" id="KIU12747.1"/>
    </source>
</evidence>
<proteinExistence type="predicted"/>
<evidence type="ECO:0000256" key="1">
    <source>
        <dbReference type="SAM" id="Phobius"/>
    </source>
</evidence>
<dbReference type="PATRIC" id="fig|1423.134.peg.2800"/>
<evidence type="ECO:0000313" key="4">
    <source>
        <dbReference type="Proteomes" id="UP000032247"/>
    </source>
</evidence>
<dbReference type="Proteomes" id="UP000076442">
    <property type="component" value="Unassembled WGS sequence"/>
</dbReference>
<sequence>MGWTNHEILFLIILSEYYSELLFLIIIPIRQSFFHVTGCFLYEAYYPP</sequence>
<dbReference type="Proteomes" id="UP000032247">
    <property type="component" value="Unassembled WGS sequence"/>
</dbReference>
<reference evidence="3 5" key="2">
    <citation type="submission" date="2015-09" db="EMBL/GenBank/DDBJ databases">
        <title>Spore heat resistance.</title>
        <authorList>
            <person name="Boekhorst J."/>
            <person name="Berendsen E.M."/>
            <person name="Wells-Bennik M.H."/>
            <person name="Kuipers O.P."/>
        </authorList>
    </citation>
    <scope>NUCLEOTIDE SEQUENCE [LARGE SCALE GENOMIC DNA]</scope>
    <source>
        <strain evidence="3 5">B4122</strain>
    </source>
</reference>
<evidence type="ECO:0000313" key="5">
    <source>
        <dbReference type="Proteomes" id="UP000076442"/>
    </source>
</evidence>
<reference evidence="2 4" key="1">
    <citation type="submission" date="2014-12" db="EMBL/GenBank/DDBJ databases">
        <title>Comparative genome analysis of Bacillus coagulans HM-08, Clostridium butyricum HM-68, Bacillus subtilis HM-66 and Bacillus licheniformis BL-09.</title>
        <authorList>
            <person name="Zhang H."/>
        </authorList>
    </citation>
    <scope>NUCLEOTIDE SEQUENCE [LARGE SCALE GENOMIC DNA]</scope>
    <source>
        <strain evidence="2 4">HM-66</strain>
    </source>
</reference>
<dbReference type="EMBL" id="JXBC01000002">
    <property type="protein sequence ID" value="KIU12747.1"/>
    <property type="molecule type" value="Genomic_DNA"/>
</dbReference>
<protein>
    <submittedName>
        <fullName evidence="2">Uncharacterized protein</fullName>
    </submittedName>
</protein>